<feature type="chain" id="PRO_5040884671" evidence="4">
    <location>
        <begin position="24"/>
        <end position="148"/>
    </location>
</feature>
<evidence type="ECO:0000256" key="3">
    <source>
        <dbReference type="ARBA" id="ARBA00022837"/>
    </source>
</evidence>
<dbReference type="SUPFAM" id="SSF47473">
    <property type="entry name" value="EF-hand"/>
    <property type="match status" value="1"/>
</dbReference>
<dbReference type="Pfam" id="PF13499">
    <property type="entry name" value="EF-hand_7"/>
    <property type="match status" value="1"/>
</dbReference>
<dbReference type="InterPro" id="IPR002048">
    <property type="entry name" value="EF_hand_dom"/>
</dbReference>
<evidence type="ECO:0000313" key="6">
    <source>
        <dbReference type="EMBL" id="KAJ7379897.1"/>
    </source>
</evidence>
<dbReference type="OrthoDB" id="5985197at2759"/>
<evidence type="ECO:0000256" key="4">
    <source>
        <dbReference type="SAM" id="SignalP"/>
    </source>
</evidence>
<keyword evidence="1 4" id="KW-0732">Signal</keyword>
<evidence type="ECO:0000313" key="7">
    <source>
        <dbReference type="Proteomes" id="UP001163046"/>
    </source>
</evidence>
<protein>
    <submittedName>
        <fullName evidence="6">Multiple coagulation factor deficiency protein 2</fullName>
    </submittedName>
</protein>
<dbReference type="EMBL" id="MU826355">
    <property type="protein sequence ID" value="KAJ7379897.1"/>
    <property type="molecule type" value="Genomic_DNA"/>
</dbReference>
<reference evidence="6" key="1">
    <citation type="submission" date="2023-01" db="EMBL/GenBank/DDBJ databases">
        <title>Genome assembly of the deep-sea coral Lophelia pertusa.</title>
        <authorList>
            <person name="Herrera S."/>
            <person name="Cordes E."/>
        </authorList>
    </citation>
    <scope>NUCLEOTIDE SEQUENCE</scope>
    <source>
        <strain evidence="6">USNM1676648</strain>
        <tissue evidence="6">Polyp</tissue>
    </source>
</reference>
<feature type="domain" description="EF-hand" evidence="5">
    <location>
        <begin position="62"/>
        <end position="134"/>
    </location>
</feature>
<evidence type="ECO:0000256" key="1">
    <source>
        <dbReference type="ARBA" id="ARBA00022729"/>
    </source>
</evidence>
<feature type="signal peptide" evidence="4">
    <location>
        <begin position="1"/>
        <end position="23"/>
    </location>
</feature>
<accession>A0A9W9ZE40</accession>
<evidence type="ECO:0000256" key="2">
    <source>
        <dbReference type="ARBA" id="ARBA00022737"/>
    </source>
</evidence>
<dbReference type="PROSITE" id="PS00018">
    <property type="entry name" value="EF_HAND_1"/>
    <property type="match status" value="1"/>
</dbReference>
<dbReference type="Gene3D" id="1.10.238.10">
    <property type="entry name" value="EF-hand"/>
    <property type="match status" value="1"/>
</dbReference>
<keyword evidence="2" id="KW-0677">Repeat</keyword>
<name>A0A9W9ZE40_9CNID</name>
<dbReference type="InterPro" id="IPR011992">
    <property type="entry name" value="EF-hand-dom_pair"/>
</dbReference>
<comment type="caution">
    <text evidence="6">The sequence shown here is derived from an EMBL/GenBank/DDBJ whole genome shotgun (WGS) entry which is preliminary data.</text>
</comment>
<dbReference type="GO" id="GO:0005509">
    <property type="term" value="F:calcium ion binding"/>
    <property type="evidence" value="ECO:0007669"/>
    <property type="project" value="InterPro"/>
</dbReference>
<gene>
    <name evidence="6" type="primary">MCFD2_1</name>
    <name evidence="6" type="ORF">OS493_012656</name>
</gene>
<dbReference type="AlphaFoldDB" id="A0A9W9ZE40"/>
<dbReference type="PANTHER" id="PTHR23104">
    <property type="entry name" value="MULTIPLE COAGULATION FACTOR DEFICIENCY PROTEIN 2 NEURAL STEM CELL DERIVED NEURONAL SURVIVAL PROTEIN"/>
    <property type="match status" value="1"/>
</dbReference>
<keyword evidence="7" id="KW-1185">Reference proteome</keyword>
<organism evidence="6 7">
    <name type="scientific">Desmophyllum pertusum</name>
    <dbReference type="NCBI Taxonomy" id="174260"/>
    <lineage>
        <taxon>Eukaryota</taxon>
        <taxon>Metazoa</taxon>
        <taxon>Cnidaria</taxon>
        <taxon>Anthozoa</taxon>
        <taxon>Hexacorallia</taxon>
        <taxon>Scleractinia</taxon>
        <taxon>Caryophylliina</taxon>
        <taxon>Caryophylliidae</taxon>
        <taxon>Desmophyllum</taxon>
    </lineage>
</organism>
<sequence length="148" mass="17100">MISMQDFLRVCILALAFLAFARAHGEHKSALQDSKVTHDRDHIKEHLKEEIDLKDDAVMSDEDLQFHYFRLHDYDGNRKLDGLELMHAISHYQNETGITDKESTSEEANAQTVDEILNMDDVNFDGYIDYPEYIASQKKGEALEQHTN</sequence>
<dbReference type="Proteomes" id="UP001163046">
    <property type="component" value="Unassembled WGS sequence"/>
</dbReference>
<dbReference type="InterPro" id="IPR018247">
    <property type="entry name" value="EF_Hand_1_Ca_BS"/>
</dbReference>
<dbReference type="PANTHER" id="PTHR23104:SF1">
    <property type="entry name" value="EF-HAND DOMAIN-CONTAINING PROTEIN"/>
    <property type="match status" value="1"/>
</dbReference>
<evidence type="ECO:0000259" key="5">
    <source>
        <dbReference type="Pfam" id="PF13499"/>
    </source>
</evidence>
<keyword evidence="3" id="KW-0106">Calcium</keyword>
<dbReference type="InterPro" id="IPR052110">
    <property type="entry name" value="MCFD2-like"/>
</dbReference>
<proteinExistence type="predicted"/>